<dbReference type="Gene3D" id="1.10.10.10">
    <property type="entry name" value="Winged helix-like DNA-binding domain superfamily/Winged helix DNA-binding domain"/>
    <property type="match status" value="1"/>
</dbReference>
<dbReference type="Gene3D" id="6.10.250.690">
    <property type="match status" value="1"/>
</dbReference>
<dbReference type="PANTHER" id="PTHR48111:SF40">
    <property type="entry name" value="PHOSPHATE REGULON TRANSCRIPTIONAL REGULATORY PROTEIN PHOB"/>
    <property type="match status" value="1"/>
</dbReference>
<feature type="modified residue" description="4-aspartylphosphate" evidence="4">
    <location>
        <position position="53"/>
    </location>
</feature>
<name>A0A1H2LHN4_9ACTO</name>
<dbReference type="PROSITE" id="PS51755">
    <property type="entry name" value="OMPR_PHOB"/>
    <property type="match status" value="1"/>
</dbReference>
<keyword evidence="3 5" id="KW-0238">DNA-binding</keyword>
<dbReference type="GO" id="GO:0000156">
    <property type="term" value="F:phosphorelay response regulator activity"/>
    <property type="evidence" value="ECO:0007669"/>
    <property type="project" value="TreeGrafter"/>
</dbReference>
<evidence type="ECO:0000256" key="2">
    <source>
        <dbReference type="ARBA" id="ARBA00023012"/>
    </source>
</evidence>
<evidence type="ECO:0000259" key="7">
    <source>
        <dbReference type="PROSITE" id="PS50110"/>
    </source>
</evidence>
<dbReference type="SUPFAM" id="SSF46894">
    <property type="entry name" value="C-terminal effector domain of the bipartite response regulators"/>
    <property type="match status" value="1"/>
</dbReference>
<dbReference type="Proteomes" id="UP000214355">
    <property type="component" value="Chromosome I"/>
</dbReference>
<evidence type="ECO:0000256" key="3">
    <source>
        <dbReference type="ARBA" id="ARBA00023125"/>
    </source>
</evidence>
<dbReference type="InterPro" id="IPR016032">
    <property type="entry name" value="Sig_transdc_resp-reg_C-effctor"/>
</dbReference>
<dbReference type="InterPro" id="IPR011006">
    <property type="entry name" value="CheY-like_superfamily"/>
</dbReference>
<feature type="domain" description="Response regulatory" evidence="7">
    <location>
        <begin position="4"/>
        <end position="118"/>
    </location>
</feature>
<feature type="region of interest" description="Disordered" evidence="6">
    <location>
        <begin position="182"/>
        <end position="202"/>
    </location>
</feature>
<organism evidence="9 10">
    <name type="scientific">Arcanobacterium phocae</name>
    <dbReference type="NCBI Taxonomy" id="131112"/>
    <lineage>
        <taxon>Bacteria</taxon>
        <taxon>Bacillati</taxon>
        <taxon>Actinomycetota</taxon>
        <taxon>Actinomycetes</taxon>
        <taxon>Actinomycetales</taxon>
        <taxon>Actinomycetaceae</taxon>
        <taxon>Arcanobacterium</taxon>
    </lineage>
</organism>
<dbReference type="AlphaFoldDB" id="A0A1H2LHN4"/>
<dbReference type="InterPro" id="IPR001867">
    <property type="entry name" value="OmpR/PhoB-type_DNA-bd"/>
</dbReference>
<evidence type="ECO:0000313" key="9">
    <source>
        <dbReference type="EMBL" id="SDU80081.1"/>
    </source>
</evidence>
<dbReference type="PROSITE" id="PS50110">
    <property type="entry name" value="RESPONSE_REGULATORY"/>
    <property type="match status" value="1"/>
</dbReference>
<keyword evidence="2" id="KW-0902">Two-component regulatory system</keyword>
<dbReference type="RefSeq" id="WP_231943909.1">
    <property type="nucleotide sequence ID" value="NZ_LT629804.1"/>
</dbReference>
<evidence type="ECO:0000256" key="6">
    <source>
        <dbReference type="SAM" id="MobiDB-lite"/>
    </source>
</evidence>
<proteinExistence type="predicted"/>
<dbReference type="SMART" id="SM00448">
    <property type="entry name" value="REC"/>
    <property type="match status" value="1"/>
</dbReference>
<reference evidence="10" key="1">
    <citation type="submission" date="2016-10" db="EMBL/GenBank/DDBJ databases">
        <authorList>
            <person name="Varghese N."/>
            <person name="Submissions S."/>
        </authorList>
    </citation>
    <scope>NUCLEOTIDE SEQUENCE [LARGE SCALE GENOMIC DNA]</scope>
    <source>
        <strain evidence="10">DSM 10002</strain>
    </source>
</reference>
<sequence>MKPCALVVDDETQMVSIVTFALETQDFVCDSATTPVVAWELLQHNHYDLVVLDVLMPRGSGIDITRRMRAAGMMTPIILLTALGQESDRIAGLEAGADDYVTKPFSPRELALRAQAIVRRLAQHSDKDEQLYGPVRVDNRTNRAWFNGILVTESQAEVALLGALAKHANDVVTTRDLVTAAWGPNTGAGGPGNGENNYLPAS</sequence>
<keyword evidence="10" id="KW-1185">Reference proteome</keyword>
<evidence type="ECO:0000256" key="5">
    <source>
        <dbReference type="PROSITE-ProRule" id="PRU01091"/>
    </source>
</evidence>
<feature type="DNA-binding region" description="OmpR/PhoB-type" evidence="5">
    <location>
        <begin position="127"/>
        <end position="202"/>
    </location>
</feature>
<dbReference type="InterPro" id="IPR039420">
    <property type="entry name" value="WalR-like"/>
</dbReference>
<dbReference type="GO" id="GO:0005829">
    <property type="term" value="C:cytosol"/>
    <property type="evidence" value="ECO:0007669"/>
    <property type="project" value="TreeGrafter"/>
</dbReference>
<keyword evidence="1 4" id="KW-0597">Phosphoprotein</keyword>
<dbReference type="GeneID" id="65344826"/>
<evidence type="ECO:0000313" key="10">
    <source>
        <dbReference type="Proteomes" id="UP000214355"/>
    </source>
</evidence>
<dbReference type="GO" id="GO:0000976">
    <property type="term" value="F:transcription cis-regulatory region binding"/>
    <property type="evidence" value="ECO:0007669"/>
    <property type="project" value="TreeGrafter"/>
</dbReference>
<dbReference type="PANTHER" id="PTHR48111">
    <property type="entry name" value="REGULATOR OF RPOS"/>
    <property type="match status" value="1"/>
</dbReference>
<gene>
    <name evidence="9" type="ORF">SAMN04489737_1091</name>
</gene>
<accession>A0A1H2LHN4</accession>
<evidence type="ECO:0000256" key="4">
    <source>
        <dbReference type="PROSITE-ProRule" id="PRU00169"/>
    </source>
</evidence>
<dbReference type="InterPro" id="IPR036388">
    <property type="entry name" value="WH-like_DNA-bd_sf"/>
</dbReference>
<dbReference type="GO" id="GO:0032993">
    <property type="term" value="C:protein-DNA complex"/>
    <property type="evidence" value="ECO:0007669"/>
    <property type="project" value="TreeGrafter"/>
</dbReference>
<protein>
    <submittedName>
        <fullName evidence="9">DNA-binding response regulator, OmpR family, contains REC and winged-helix (WHTH) domain</fullName>
    </submittedName>
</protein>
<dbReference type="STRING" id="131112.SAMN04489737_1091"/>
<evidence type="ECO:0000259" key="8">
    <source>
        <dbReference type="PROSITE" id="PS51755"/>
    </source>
</evidence>
<dbReference type="InterPro" id="IPR001789">
    <property type="entry name" value="Sig_transdc_resp-reg_receiver"/>
</dbReference>
<dbReference type="CDD" id="cd17574">
    <property type="entry name" value="REC_OmpR"/>
    <property type="match status" value="1"/>
</dbReference>
<dbReference type="GO" id="GO:0006355">
    <property type="term" value="P:regulation of DNA-templated transcription"/>
    <property type="evidence" value="ECO:0007669"/>
    <property type="project" value="InterPro"/>
</dbReference>
<dbReference type="EMBL" id="LT629804">
    <property type="protein sequence ID" value="SDU80081.1"/>
    <property type="molecule type" value="Genomic_DNA"/>
</dbReference>
<dbReference type="Pfam" id="PF00072">
    <property type="entry name" value="Response_reg"/>
    <property type="match status" value="1"/>
</dbReference>
<evidence type="ECO:0000256" key="1">
    <source>
        <dbReference type="ARBA" id="ARBA00022553"/>
    </source>
</evidence>
<dbReference type="Gene3D" id="3.40.50.2300">
    <property type="match status" value="1"/>
</dbReference>
<dbReference type="SUPFAM" id="SSF52172">
    <property type="entry name" value="CheY-like"/>
    <property type="match status" value="1"/>
</dbReference>
<feature type="domain" description="OmpR/PhoB-type" evidence="8">
    <location>
        <begin position="127"/>
        <end position="202"/>
    </location>
</feature>